<dbReference type="EMBL" id="JABSTU010000002">
    <property type="protein sequence ID" value="KAH8037531.1"/>
    <property type="molecule type" value="Genomic_DNA"/>
</dbReference>
<keyword evidence="3" id="KW-1185">Reference proteome</keyword>
<evidence type="ECO:0000313" key="2">
    <source>
        <dbReference type="EMBL" id="KAH8037531.1"/>
    </source>
</evidence>
<dbReference type="EMBL" id="JABSTU010000002">
    <property type="protein sequence ID" value="KAH8037530.1"/>
    <property type="molecule type" value="Genomic_DNA"/>
</dbReference>
<reference evidence="1" key="2">
    <citation type="submission" date="2021-09" db="EMBL/GenBank/DDBJ databases">
        <authorList>
            <person name="Jia N."/>
            <person name="Wang J."/>
            <person name="Shi W."/>
            <person name="Du L."/>
            <person name="Sun Y."/>
            <person name="Zhan W."/>
            <person name="Jiang J."/>
            <person name="Wang Q."/>
            <person name="Zhang B."/>
            <person name="Ji P."/>
            <person name="Sakyi L.B."/>
            <person name="Cui X."/>
            <person name="Yuan T."/>
            <person name="Jiang B."/>
            <person name="Yang W."/>
            <person name="Lam T.T.-Y."/>
            <person name="Chang Q."/>
            <person name="Ding S."/>
            <person name="Wang X."/>
            <person name="Zhu J."/>
            <person name="Ruan X."/>
            <person name="Zhao L."/>
            <person name="Wei J."/>
            <person name="Que T."/>
            <person name="Du C."/>
            <person name="Cheng J."/>
            <person name="Dai P."/>
            <person name="Han X."/>
            <person name="Huang E."/>
            <person name="Gao Y."/>
            <person name="Liu J."/>
            <person name="Shao H."/>
            <person name="Ye R."/>
            <person name="Li L."/>
            <person name="Wei W."/>
            <person name="Wang X."/>
            <person name="Wang C."/>
            <person name="Huo Q."/>
            <person name="Li W."/>
            <person name="Guo W."/>
            <person name="Chen H."/>
            <person name="Chen S."/>
            <person name="Zhou L."/>
            <person name="Zhou L."/>
            <person name="Ni X."/>
            <person name="Tian J."/>
            <person name="Zhou Y."/>
            <person name="Sheng Y."/>
            <person name="Liu T."/>
            <person name="Pan Y."/>
            <person name="Xia L."/>
            <person name="Li J."/>
            <person name="Zhao F."/>
            <person name="Cao W."/>
        </authorList>
    </citation>
    <scope>NUCLEOTIDE SEQUENCE</scope>
    <source>
        <strain evidence="1">Rmic-2018</strain>
        <tissue evidence="1">Larvae</tissue>
    </source>
</reference>
<evidence type="ECO:0000313" key="1">
    <source>
        <dbReference type="EMBL" id="KAH8037530.1"/>
    </source>
</evidence>
<comment type="caution">
    <text evidence="1">The sequence shown here is derived from an EMBL/GenBank/DDBJ whole genome shotgun (WGS) entry which is preliminary data.</text>
</comment>
<reference evidence="1" key="1">
    <citation type="journal article" date="2020" name="Cell">
        <title>Large-Scale Comparative Analyses of Tick Genomes Elucidate Their Genetic Diversity and Vector Capacities.</title>
        <authorList>
            <consortium name="Tick Genome and Microbiome Consortium (TIGMIC)"/>
            <person name="Jia N."/>
            <person name="Wang J."/>
            <person name="Shi W."/>
            <person name="Du L."/>
            <person name="Sun Y."/>
            <person name="Zhan W."/>
            <person name="Jiang J.F."/>
            <person name="Wang Q."/>
            <person name="Zhang B."/>
            <person name="Ji P."/>
            <person name="Bell-Sakyi L."/>
            <person name="Cui X.M."/>
            <person name="Yuan T.T."/>
            <person name="Jiang B.G."/>
            <person name="Yang W.F."/>
            <person name="Lam T.T."/>
            <person name="Chang Q.C."/>
            <person name="Ding S.J."/>
            <person name="Wang X.J."/>
            <person name="Zhu J.G."/>
            <person name="Ruan X.D."/>
            <person name="Zhao L."/>
            <person name="Wei J.T."/>
            <person name="Ye R.Z."/>
            <person name="Que T.C."/>
            <person name="Du C.H."/>
            <person name="Zhou Y.H."/>
            <person name="Cheng J.X."/>
            <person name="Dai P.F."/>
            <person name="Guo W.B."/>
            <person name="Han X.H."/>
            <person name="Huang E.J."/>
            <person name="Li L.F."/>
            <person name="Wei W."/>
            <person name="Gao Y.C."/>
            <person name="Liu J.Z."/>
            <person name="Shao H.Z."/>
            <person name="Wang X."/>
            <person name="Wang C.C."/>
            <person name="Yang T.C."/>
            <person name="Huo Q.B."/>
            <person name="Li W."/>
            <person name="Chen H.Y."/>
            <person name="Chen S.E."/>
            <person name="Zhou L.G."/>
            <person name="Ni X.B."/>
            <person name="Tian J.H."/>
            <person name="Sheng Y."/>
            <person name="Liu T."/>
            <person name="Pan Y.S."/>
            <person name="Xia L.Y."/>
            <person name="Li J."/>
            <person name="Zhao F."/>
            <person name="Cao W.C."/>
        </authorList>
    </citation>
    <scope>NUCLEOTIDE SEQUENCE</scope>
    <source>
        <strain evidence="1">Rmic-2018</strain>
    </source>
</reference>
<name>A0A9J6ETE5_RHIMP</name>
<gene>
    <name evidence="1" type="ORF">HPB51_011914</name>
    <name evidence="2" type="ORF">HPB51_011915</name>
</gene>
<evidence type="ECO:0000313" key="3">
    <source>
        <dbReference type="Proteomes" id="UP000821866"/>
    </source>
</evidence>
<dbReference type="Proteomes" id="UP000821866">
    <property type="component" value="Chromosome 10"/>
</dbReference>
<sequence>MGSRSTPDPEEDYGSFTDEYSVRIEVYETEVTDSGGSAPIIKISGLCNAHDYVPYLIGQQCRSRFTAVDQAAGKCSDTLVYKTQLPRFQSLQVLRSGPVNSEFPNPKSSAVQDVALQHDAAKATWEIPVPDAFGGDARRKWSISSPKLIAVDTTCTENCCPLYSCASAQVQHREQCSALGGRHPTENTGCRRSAKSICLNKDNKAASQTRYVPRSRKTTAIPSRFFRGLWGAEDQRRRQSECIDTPDNVPRSRCSCEVTRRRLQCDEQTVTTRHLPAAERRKLVRHHTCETSVQEGWGCADTCSVYRILPPQNISRRFQWDASKIETRATAAELREVFVSASENVLLEVLGSPYPKKESSVTNSSARKWDVSRVRSKATTANRMKVAACDRETQTLPLPPPALPPTVTSLVDQFALTCYEVVARLSTDASDKVGESTTENFAIRNTDIWNRVMLHVQERMASVTLPLLVGHPADGMRGEGECPIGRRARS</sequence>
<organism evidence="1 3">
    <name type="scientific">Rhipicephalus microplus</name>
    <name type="common">Cattle tick</name>
    <name type="synonym">Boophilus microplus</name>
    <dbReference type="NCBI Taxonomy" id="6941"/>
    <lineage>
        <taxon>Eukaryota</taxon>
        <taxon>Metazoa</taxon>
        <taxon>Ecdysozoa</taxon>
        <taxon>Arthropoda</taxon>
        <taxon>Chelicerata</taxon>
        <taxon>Arachnida</taxon>
        <taxon>Acari</taxon>
        <taxon>Parasitiformes</taxon>
        <taxon>Ixodida</taxon>
        <taxon>Ixodoidea</taxon>
        <taxon>Ixodidae</taxon>
        <taxon>Rhipicephalinae</taxon>
        <taxon>Rhipicephalus</taxon>
        <taxon>Boophilus</taxon>
    </lineage>
</organism>
<dbReference type="AlphaFoldDB" id="A0A9J6ETE5"/>
<accession>A0A9J6ETE5</accession>
<protein>
    <submittedName>
        <fullName evidence="1">Uncharacterized protein</fullName>
    </submittedName>
</protein>
<proteinExistence type="predicted"/>